<dbReference type="EMBL" id="LAVV01014610">
    <property type="protein sequence ID" value="KNZ44579.1"/>
    <property type="molecule type" value="Genomic_DNA"/>
</dbReference>
<accession>A0A0L6U7R6</accession>
<protein>
    <submittedName>
        <fullName evidence="1">Uncharacterized protein</fullName>
    </submittedName>
</protein>
<dbReference type="VEuPathDB" id="FungiDB:VP01_9004g1"/>
<dbReference type="AlphaFoldDB" id="A0A0L6U7R6"/>
<evidence type="ECO:0000313" key="1">
    <source>
        <dbReference type="EMBL" id="KNZ44579.1"/>
    </source>
</evidence>
<name>A0A0L6U7R6_9BASI</name>
<reference evidence="1 2" key="1">
    <citation type="submission" date="2015-08" db="EMBL/GenBank/DDBJ databases">
        <title>Next Generation Sequencing and Analysis of the Genome of Puccinia sorghi L Schw, the Causal Agent of Maize Common Rust.</title>
        <authorList>
            <person name="Rochi L."/>
            <person name="Burguener G."/>
            <person name="Darino M."/>
            <person name="Turjanski A."/>
            <person name="Kreff E."/>
            <person name="Dieguez M.J."/>
            <person name="Sacco F."/>
        </authorList>
    </citation>
    <scope>NUCLEOTIDE SEQUENCE [LARGE SCALE GENOMIC DNA]</scope>
    <source>
        <strain evidence="1 2">RO10H11247</strain>
    </source>
</reference>
<evidence type="ECO:0000313" key="2">
    <source>
        <dbReference type="Proteomes" id="UP000037035"/>
    </source>
</evidence>
<organism evidence="1 2">
    <name type="scientific">Puccinia sorghi</name>
    <dbReference type="NCBI Taxonomy" id="27349"/>
    <lineage>
        <taxon>Eukaryota</taxon>
        <taxon>Fungi</taxon>
        <taxon>Dikarya</taxon>
        <taxon>Basidiomycota</taxon>
        <taxon>Pucciniomycotina</taxon>
        <taxon>Pucciniomycetes</taxon>
        <taxon>Pucciniales</taxon>
        <taxon>Pucciniaceae</taxon>
        <taxon>Puccinia</taxon>
    </lineage>
</organism>
<proteinExistence type="predicted"/>
<gene>
    <name evidence="1" type="ORF">VP01_9004g1</name>
</gene>
<keyword evidence="2" id="KW-1185">Reference proteome</keyword>
<sequence length="104" mass="11896">MDSDCDAVVSRPSSVAMSDAPERTRFLQLHSAIEEDIVDMLFSTFVHHRGLAEMQHFNDQLEMMQRPLVQLWPYLIEGGPQIVARVARLKKIHQDGQSFSDVSR</sequence>
<dbReference type="Proteomes" id="UP000037035">
    <property type="component" value="Unassembled WGS sequence"/>
</dbReference>
<comment type="caution">
    <text evidence="1">The sequence shown here is derived from an EMBL/GenBank/DDBJ whole genome shotgun (WGS) entry which is preliminary data.</text>
</comment>